<dbReference type="EMBL" id="QANS01000001">
    <property type="protein sequence ID" value="PTU32556.1"/>
    <property type="molecule type" value="Genomic_DNA"/>
</dbReference>
<dbReference type="PANTHER" id="PTHR30055:SF234">
    <property type="entry name" value="HTH-TYPE TRANSCRIPTIONAL REGULATOR BETI"/>
    <property type="match status" value="1"/>
</dbReference>
<dbReference type="PROSITE" id="PS01081">
    <property type="entry name" value="HTH_TETR_1"/>
    <property type="match status" value="1"/>
</dbReference>
<dbReference type="InterPro" id="IPR001647">
    <property type="entry name" value="HTH_TetR"/>
</dbReference>
<dbReference type="InterPro" id="IPR023772">
    <property type="entry name" value="DNA-bd_HTH_TetR-type_CS"/>
</dbReference>
<dbReference type="RefSeq" id="WP_107938265.1">
    <property type="nucleotide sequence ID" value="NZ_QANS01000001.1"/>
</dbReference>
<protein>
    <recommendedName>
        <fullName evidence="5">HTH tetR-type domain-containing protein</fullName>
    </recommendedName>
</protein>
<dbReference type="PANTHER" id="PTHR30055">
    <property type="entry name" value="HTH-TYPE TRANSCRIPTIONAL REGULATOR RUTR"/>
    <property type="match status" value="1"/>
</dbReference>
<keyword evidence="2 4" id="KW-0238">DNA-binding</keyword>
<dbReference type="Pfam" id="PF21943">
    <property type="entry name" value="TetR_C_46"/>
    <property type="match status" value="1"/>
</dbReference>
<evidence type="ECO:0000256" key="3">
    <source>
        <dbReference type="ARBA" id="ARBA00023163"/>
    </source>
</evidence>
<name>A0A2T5MIZ7_9GAMM</name>
<dbReference type="AlphaFoldDB" id="A0A2T5MIZ7"/>
<dbReference type="Proteomes" id="UP000244248">
    <property type="component" value="Unassembled WGS sequence"/>
</dbReference>
<dbReference type="Gene3D" id="1.10.357.10">
    <property type="entry name" value="Tetracycline Repressor, domain 2"/>
    <property type="match status" value="1"/>
</dbReference>
<feature type="DNA-binding region" description="H-T-H motif" evidence="4">
    <location>
        <begin position="43"/>
        <end position="62"/>
    </location>
</feature>
<gene>
    <name evidence="6" type="ORF">CJD38_00030</name>
</gene>
<dbReference type="InterPro" id="IPR036271">
    <property type="entry name" value="Tet_transcr_reg_TetR-rel_C_sf"/>
</dbReference>
<dbReference type="InterPro" id="IPR054129">
    <property type="entry name" value="DesT_TetR_C"/>
</dbReference>
<dbReference type="SUPFAM" id="SSF48498">
    <property type="entry name" value="Tetracyclin repressor-like, C-terminal domain"/>
    <property type="match status" value="1"/>
</dbReference>
<evidence type="ECO:0000256" key="1">
    <source>
        <dbReference type="ARBA" id="ARBA00023015"/>
    </source>
</evidence>
<dbReference type="Pfam" id="PF00440">
    <property type="entry name" value="TetR_N"/>
    <property type="match status" value="1"/>
</dbReference>
<dbReference type="InterPro" id="IPR009057">
    <property type="entry name" value="Homeodomain-like_sf"/>
</dbReference>
<comment type="caution">
    <text evidence="6">The sequence shown here is derived from an EMBL/GenBank/DDBJ whole genome shotgun (WGS) entry which is preliminary data.</text>
</comment>
<sequence>MAVRAVNAVKGHRHGRVPRAFREEQLLNIAEHLFGQQGYQGTSVENIAAAAKVTRPMVYNYFKSKDGIYLACLRKAREKLAAGMINAVTAAKTPSERLTAGMDAYFSFVEHSSASWDVLFGGGAAVAGPAVVEADRLRNITTMLIVGFLKNDVKPGVDDEMIVACAHVLSGGGEQLAKWWRKNPDTPRSRVVELFSTLYWNGLKPIVR</sequence>
<evidence type="ECO:0000256" key="4">
    <source>
        <dbReference type="PROSITE-ProRule" id="PRU00335"/>
    </source>
</evidence>
<dbReference type="InterPro" id="IPR050109">
    <property type="entry name" value="HTH-type_TetR-like_transc_reg"/>
</dbReference>
<dbReference type="PRINTS" id="PR00455">
    <property type="entry name" value="HTHTETR"/>
</dbReference>
<keyword evidence="3" id="KW-0804">Transcription</keyword>
<proteinExistence type="predicted"/>
<dbReference type="OrthoDB" id="9816320at2"/>
<dbReference type="GO" id="GO:0000976">
    <property type="term" value="F:transcription cis-regulatory region binding"/>
    <property type="evidence" value="ECO:0007669"/>
    <property type="project" value="TreeGrafter"/>
</dbReference>
<keyword evidence="7" id="KW-1185">Reference proteome</keyword>
<feature type="domain" description="HTH tetR-type" evidence="5">
    <location>
        <begin position="20"/>
        <end position="80"/>
    </location>
</feature>
<keyword evidence="1" id="KW-0805">Transcription regulation</keyword>
<evidence type="ECO:0000313" key="6">
    <source>
        <dbReference type="EMBL" id="PTU32556.1"/>
    </source>
</evidence>
<dbReference type="SUPFAM" id="SSF46689">
    <property type="entry name" value="Homeodomain-like"/>
    <property type="match status" value="1"/>
</dbReference>
<evidence type="ECO:0000313" key="7">
    <source>
        <dbReference type="Proteomes" id="UP000244248"/>
    </source>
</evidence>
<organism evidence="6 7">
    <name type="scientific">Stenotrophobium rhamnosiphilum</name>
    <dbReference type="NCBI Taxonomy" id="2029166"/>
    <lineage>
        <taxon>Bacteria</taxon>
        <taxon>Pseudomonadati</taxon>
        <taxon>Pseudomonadota</taxon>
        <taxon>Gammaproteobacteria</taxon>
        <taxon>Nevskiales</taxon>
        <taxon>Nevskiaceae</taxon>
        <taxon>Stenotrophobium</taxon>
    </lineage>
</organism>
<reference evidence="6 7" key="1">
    <citation type="submission" date="2018-04" db="EMBL/GenBank/DDBJ databases">
        <title>Novel species isolated from glacier.</title>
        <authorList>
            <person name="Liu Q."/>
            <person name="Xin Y.-H."/>
        </authorList>
    </citation>
    <scope>NUCLEOTIDE SEQUENCE [LARGE SCALE GENOMIC DNA]</scope>
    <source>
        <strain evidence="6 7">GT1R17</strain>
    </source>
</reference>
<evidence type="ECO:0000256" key="2">
    <source>
        <dbReference type="ARBA" id="ARBA00023125"/>
    </source>
</evidence>
<dbReference type="GO" id="GO:0003700">
    <property type="term" value="F:DNA-binding transcription factor activity"/>
    <property type="evidence" value="ECO:0007669"/>
    <property type="project" value="TreeGrafter"/>
</dbReference>
<dbReference type="PROSITE" id="PS50977">
    <property type="entry name" value="HTH_TETR_2"/>
    <property type="match status" value="1"/>
</dbReference>
<accession>A0A2T5MIZ7</accession>
<evidence type="ECO:0000259" key="5">
    <source>
        <dbReference type="PROSITE" id="PS50977"/>
    </source>
</evidence>